<dbReference type="InterPro" id="IPR029044">
    <property type="entry name" value="Nucleotide-diphossugar_trans"/>
</dbReference>
<feature type="domain" description="Glycosyltransferase 2-like" evidence="4">
    <location>
        <begin position="27"/>
        <end position="199"/>
    </location>
</feature>
<evidence type="ECO:0000313" key="5">
    <source>
        <dbReference type="EMBL" id="APZ43475.1"/>
    </source>
</evidence>
<proteinExistence type="inferred from homology"/>
<sequence>MHQANRIDSAAKSQSVGAASEPEVCSVILTYNEVDAPLECFRTIRRQDYAKHRVIVVDNGSEAPVYEALERSIPAESLVRIEANKGFTGGMNVGIQRALETACEYIWILNNDVLVPDGHTLRALIKTMIDSDLGLCTPTIVDDYDPKRVRRLYGYSFDEHLWATPLNDADDYETRRVKGQVVCLPGTALLIKADVLRQLGSLDEDYFIQWEDMDFGLRAHKAHVPSASVTSIEINHGFVPAEHRGLAYHYYDARNQILLRKKHLCGWDLYKSLFWGLFRIREIMKWHEEGGRAPANKALMLGLYDGMIGRRAARAEFNIAKHQEWLIRLTMILVDAMTKAVK</sequence>
<dbReference type="RefSeq" id="WP_076837115.1">
    <property type="nucleotide sequence ID" value="NZ_CP019434.1"/>
</dbReference>
<dbReference type="STRING" id="1765967.BW247_10560"/>
<comment type="similarity">
    <text evidence="1">Belongs to the glycosyltransferase 2 family.</text>
</comment>
<keyword evidence="3" id="KW-0808">Transferase</keyword>
<dbReference type="KEGG" id="afy:BW247_10560"/>
<evidence type="ECO:0000313" key="6">
    <source>
        <dbReference type="Proteomes" id="UP000243807"/>
    </source>
</evidence>
<dbReference type="PANTHER" id="PTHR43179:SF12">
    <property type="entry name" value="GALACTOFURANOSYLTRANSFERASE GLFT2"/>
    <property type="match status" value="1"/>
</dbReference>
<dbReference type="GO" id="GO:0016757">
    <property type="term" value="F:glycosyltransferase activity"/>
    <property type="evidence" value="ECO:0007669"/>
    <property type="project" value="UniProtKB-KW"/>
</dbReference>
<name>A0A1P8UHZ7_9GAMM</name>
<keyword evidence="2" id="KW-0328">Glycosyltransferase</keyword>
<dbReference type="Pfam" id="PF00535">
    <property type="entry name" value="Glycos_transf_2"/>
    <property type="match status" value="1"/>
</dbReference>
<dbReference type="EMBL" id="CP019434">
    <property type="protein sequence ID" value="APZ43475.1"/>
    <property type="molecule type" value="Genomic_DNA"/>
</dbReference>
<evidence type="ECO:0000256" key="2">
    <source>
        <dbReference type="ARBA" id="ARBA00022676"/>
    </source>
</evidence>
<organism evidence="5 6">
    <name type="scientific">Acidihalobacter ferrooxydans</name>
    <dbReference type="NCBI Taxonomy" id="1765967"/>
    <lineage>
        <taxon>Bacteria</taxon>
        <taxon>Pseudomonadati</taxon>
        <taxon>Pseudomonadota</taxon>
        <taxon>Gammaproteobacteria</taxon>
        <taxon>Chromatiales</taxon>
        <taxon>Ectothiorhodospiraceae</taxon>
        <taxon>Acidihalobacter</taxon>
    </lineage>
</organism>
<dbReference type="SUPFAM" id="SSF53448">
    <property type="entry name" value="Nucleotide-diphospho-sugar transferases"/>
    <property type="match status" value="1"/>
</dbReference>
<evidence type="ECO:0000256" key="3">
    <source>
        <dbReference type="ARBA" id="ARBA00022679"/>
    </source>
</evidence>
<reference evidence="5 6" key="1">
    <citation type="submission" date="2017-01" db="EMBL/GenBank/DDBJ databases">
        <title>Draft sequence of Acidihalobacter ferrooxidans strain DSM 14175 (strain V8).</title>
        <authorList>
            <person name="Khaleque H.N."/>
            <person name="Ramsay J.P."/>
            <person name="Murphy R.J.T."/>
            <person name="Kaksonen A.H."/>
            <person name="Boxall N.J."/>
            <person name="Watkin E.L.J."/>
        </authorList>
    </citation>
    <scope>NUCLEOTIDE SEQUENCE [LARGE SCALE GENOMIC DNA]</scope>
    <source>
        <strain evidence="5 6">V8</strain>
    </source>
</reference>
<dbReference type="AlphaFoldDB" id="A0A1P8UHZ7"/>
<dbReference type="PANTHER" id="PTHR43179">
    <property type="entry name" value="RHAMNOSYLTRANSFERASE WBBL"/>
    <property type="match status" value="1"/>
</dbReference>
<gene>
    <name evidence="5" type="ORF">BW247_10560</name>
</gene>
<evidence type="ECO:0000256" key="1">
    <source>
        <dbReference type="ARBA" id="ARBA00006739"/>
    </source>
</evidence>
<dbReference type="Gene3D" id="3.90.550.10">
    <property type="entry name" value="Spore Coat Polysaccharide Biosynthesis Protein SpsA, Chain A"/>
    <property type="match status" value="1"/>
</dbReference>
<dbReference type="Proteomes" id="UP000243807">
    <property type="component" value="Chromosome"/>
</dbReference>
<protein>
    <recommendedName>
        <fullName evidence="4">Glycosyltransferase 2-like domain-containing protein</fullName>
    </recommendedName>
</protein>
<evidence type="ECO:0000259" key="4">
    <source>
        <dbReference type="Pfam" id="PF00535"/>
    </source>
</evidence>
<dbReference type="InterPro" id="IPR001173">
    <property type="entry name" value="Glyco_trans_2-like"/>
</dbReference>
<accession>A0A1P8UHZ7</accession>
<keyword evidence="6" id="KW-1185">Reference proteome</keyword>